<keyword evidence="1" id="KW-0812">Transmembrane</keyword>
<name>A0ABY7BPH8_9FIRM</name>
<accession>A0ABY7BPH8</accession>
<keyword evidence="1" id="KW-1133">Transmembrane helix</keyword>
<proteinExistence type="predicted"/>
<reference evidence="2" key="1">
    <citation type="submission" date="2022-12" db="EMBL/GenBank/DDBJ databases">
        <authorList>
            <person name="Bing R.G."/>
            <person name="Willard D.J."/>
            <person name="Manesh M.J.H."/>
            <person name="Laemthong T."/>
            <person name="Crosby J.R."/>
            <person name="Kelly R.M."/>
        </authorList>
    </citation>
    <scope>NUCLEOTIDE SEQUENCE</scope>
    <source>
        <strain evidence="2">DSM 8990</strain>
    </source>
</reference>
<sequence length="227" mass="26983">MVAGKKILRGYLITVLLTIVVLFFIVGSTLFFIYVVPHEPIKRVKSRAEWIRLYKIFDKEFPEPVKEEKIVKCEICFLDLLIFDKKAKPELEKLTLNWLYVKDNKMLNDLNIKTRYEIEAALGAVEEFSLGKKNLPEELKPLFFSDNGEEYDSSILNEKLAKNMLLEIKEGYKFLRYERYTKDGIEPVLSLYFFYIPTKNHLYVFSDINYWEQIKYIERDNEECGIK</sequence>
<organism evidence="2 3">
    <name type="scientific">Caldicellulosiruptor morganii</name>
    <dbReference type="NCBI Taxonomy" id="1387555"/>
    <lineage>
        <taxon>Bacteria</taxon>
        <taxon>Bacillati</taxon>
        <taxon>Bacillota</taxon>
        <taxon>Bacillota incertae sedis</taxon>
        <taxon>Caldicellulosiruptorales</taxon>
        <taxon>Caldicellulosiruptoraceae</taxon>
        <taxon>Caldicellulosiruptor</taxon>
    </lineage>
</organism>
<dbReference type="EMBL" id="CP113865">
    <property type="protein sequence ID" value="WAM34222.1"/>
    <property type="molecule type" value="Genomic_DNA"/>
</dbReference>
<keyword evidence="3" id="KW-1185">Reference proteome</keyword>
<gene>
    <name evidence="2" type="ORF">OTK00_000401</name>
</gene>
<dbReference type="Proteomes" id="UP001164909">
    <property type="component" value="Chromosome"/>
</dbReference>
<feature type="transmembrane region" description="Helical" evidence="1">
    <location>
        <begin position="12"/>
        <end position="36"/>
    </location>
</feature>
<evidence type="ECO:0000256" key="1">
    <source>
        <dbReference type="SAM" id="Phobius"/>
    </source>
</evidence>
<protein>
    <submittedName>
        <fullName evidence="2">Uncharacterized protein</fullName>
    </submittedName>
</protein>
<evidence type="ECO:0000313" key="3">
    <source>
        <dbReference type="Proteomes" id="UP001164909"/>
    </source>
</evidence>
<evidence type="ECO:0000313" key="2">
    <source>
        <dbReference type="EMBL" id="WAM34222.1"/>
    </source>
</evidence>
<dbReference type="RefSeq" id="WP_045170452.1">
    <property type="nucleotide sequence ID" value="NZ_CP113865.1"/>
</dbReference>
<keyword evidence="1" id="KW-0472">Membrane</keyword>